<keyword evidence="3" id="KW-1185">Reference proteome</keyword>
<feature type="transmembrane region" description="Helical" evidence="1">
    <location>
        <begin position="226"/>
        <end position="248"/>
    </location>
</feature>
<feature type="transmembrane region" description="Helical" evidence="1">
    <location>
        <begin position="22"/>
        <end position="40"/>
    </location>
</feature>
<accession>A0ABT9B799</accession>
<keyword evidence="1" id="KW-1133">Transmembrane helix</keyword>
<dbReference type="Proteomes" id="UP001176429">
    <property type="component" value="Unassembled WGS sequence"/>
</dbReference>
<feature type="transmembrane region" description="Helical" evidence="1">
    <location>
        <begin position="260"/>
        <end position="278"/>
    </location>
</feature>
<feature type="transmembrane region" description="Helical" evidence="1">
    <location>
        <begin position="115"/>
        <end position="134"/>
    </location>
</feature>
<feature type="transmembrane region" description="Helical" evidence="1">
    <location>
        <begin position="197"/>
        <end position="220"/>
    </location>
</feature>
<keyword evidence="1" id="KW-0812">Transmembrane</keyword>
<sequence length="286" mass="32194">MSSDATPVTSPTDSERLENRKFLISAVNGTVLYVLAYYFIYGLHQIAKMTVSQHFSLRGSWDPSRIVYSMADGDWWRTAVIAAYGVGPLVSLIVGFIAYQVYWRNLRARRGVVKLLALWIAFHGFNAFFGALLADTFTQSGFWYVPSWLFELGNIVNVLLAFVGGLMQIGLGYLMAAAFLQAHDSKTVMKYQRRQRMVIYTLFIPWAAGTVIIILAKIPYIEIQEILRLLMMGLLVTPTALACMNELFESTVRKPQPTHFVWGLIGLTIIVAVVWYMALSPPITFG</sequence>
<feature type="transmembrane region" description="Helical" evidence="1">
    <location>
        <begin position="79"/>
        <end position="103"/>
    </location>
</feature>
<name>A0ABT9B799_9BACT</name>
<evidence type="ECO:0000256" key="1">
    <source>
        <dbReference type="SAM" id="Phobius"/>
    </source>
</evidence>
<evidence type="ECO:0000313" key="2">
    <source>
        <dbReference type="EMBL" id="MDO7873579.1"/>
    </source>
</evidence>
<proteinExistence type="predicted"/>
<reference evidence="2" key="1">
    <citation type="submission" date="2023-07" db="EMBL/GenBank/DDBJ databases">
        <authorList>
            <person name="Kim M.K."/>
        </authorList>
    </citation>
    <scope>NUCLEOTIDE SEQUENCE</scope>
    <source>
        <strain evidence="2">ASUV-10-1</strain>
    </source>
</reference>
<protein>
    <submittedName>
        <fullName evidence="2">Uncharacterized protein</fullName>
    </submittedName>
</protein>
<dbReference type="EMBL" id="JAUQSY010000002">
    <property type="protein sequence ID" value="MDO7873579.1"/>
    <property type="molecule type" value="Genomic_DNA"/>
</dbReference>
<feature type="transmembrane region" description="Helical" evidence="1">
    <location>
        <begin position="154"/>
        <end position="176"/>
    </location>
</feature>
<gene>
    <name evidence="2" type="ORF">Q5H93_02460</name>
</gene>
<keyword evidence="1" id="KW-0472">Membrane</keyword>
<evidence type="ECO:0000313" key="3">
    <source>
        <dbReference type="Proteomes" id="UP001176429"/>
    </source>
</evidence>
<organism evidence="2 3">
    <name type="scientific">Hymenobacter aranciens</name>
    <dbReference type="NCBI Taxonomy" id="3063996"/>
    <lineage>
        <taxon>Bacteria</taxon>
        <taxon>Pseudomonadati</taxon>
        <taxon>Bacteroidota</taxon>
        <taxon>Cytophagia</taxon>
        <taxon>Cytophagales</taxon>
        <taxon>Hymenobacteraceae</taxon>
        <taxon>Hymenobacter</taxon>
    </lineage>
</organism>
<comment type="caution">
    <text evidence="2">The sequence shown here is derived from an EMBL/GenBank/DDBJ whole genome shotgun (WGS) entry which is preliminary data.</text>
</comment>
<dbReference type="RefSeq" id="WP_305004897.1">
    <property type="nucleotide sequence ID" value="NZ_JAUQSY010000002.1"/>
</dbReference>